<dbReference type="AlphaFoldDB" id="A0A928ZW95"/>
<dbReference type="Pfam" id="PF05860">
    <property type="entry name" value="TPS"/>
    <property type="match status" value="1"/>
</dbReference>
<evidence type="ECO:0000256" key="2">
    <source>
        <dbReference type="SAM" id="Phobius"/>
    </source>
</evidence>
<feature type="transmembrane region" description="Helical" evidence="2">
    <location>
        <begin position="183"/>
        <end position="206"/>
    </location>
</feature>
<evidence type="ECO:0000259" key="3">
    <source>
        <dbReference type="PROSITE" id="PS51272"/>
    </source>
</evidence>
<feature type="domain" description="SLH" evidence="3">
    <location>
        <begin position="681"/>
        <end position="742"/>
    </location>
</feature>
<dbReference type="Proteomes" id="UP000615026">
    <property type="component" value="Unassembled WGS sequence"/>
</dbReference>
<dbReference type="PANTHER" id="PTHR43308">
    <property type="entry name" value="OUTER MEMBRANE PROTEIN ALPHA-RELATED"/>
    <property type="match status" value="1"/>
</dbReference>
<keyword evidence="2" id="KW-1133">Transmembrane helix</keyword>
<reference evidence="4" key="1">
    <citation type="submission" date="2020-10" db="EMBL/GenBank/DDBJ databases">
        <authorList>
            <person name="Castelo-Branco R."/>
            <person name="Eusebio N."/>
            <person name="Adriana R."/>
            <person name="Vieira A."/>
            <person name="Brugerolle De Fraissinette N."/>
            <person name="Rezende De Castro R."/>
            <person name="Schneider M.P."/>
            <person name="Vasconcelos V."/>
            <person name="Leao P.N."/>
        </authorList>
    </citation>
    <scope>NUCLEOTIDE SEQUENCE</scope>
    <source>
        <strain evidence="4">LEGE 11479</strain>
    </source>
</reference>
<dbReference type="NCBIfam" id="TIGR01901">
    <property type="entry name" value="adhes_NPXG"/>
    <property type="match status" value="1"/>
</dbReference>
<protein>
    <submittedName>
        <fullName evidence="4">Iron uptake porin</fullName>
    </submittedName>
</protein>
<evidence type="ECO:0000313" key="4">
    <source>
        <dbReference type="EMBL" id="MBE9068611.1"/>
    </source>
</evidence>
<dbReference type="InterPro" id="IPR001119">
    <property type="entry name" value="SLH_dom"/>
</dbReference>
<proteinExistence type="inferred from homology"/>
<dbReference type="GO" id="GO:0015288">
    <property type="term" value="F:porin activity"/>
    <property type="evidence" value="ECO:0007669"/>
    <property type="project" value="InterPro"/>
</dbReference>
<dbReference type="SUPFAM" id="SSF51126">
    <property type="entry name" value="Pectin lyase-like"/>
    <property type="match status" value="1"/>
</dbReference>
<dbReference type="NCBIfam" id="NF033921">
    <property type="entry name" value="por_somb"/>
    <property type="match status" value="1"/>
</dbReference>
<dbReference type="InterPro" id="IPR012334">
    <property type="entry name" value="Pectin_lyas_fold"/>
</dbReference>
<dbReference type="EMBL" id="JADEXP010000184">
    <property type="protein sequence ID" value="MBE9068611.1"/>
    <property type="molecule type" value="Genomic_DNA"/>
</dbReference>
<dbReference type="InterPro" id="IPR008638">
    <property type="entry name" value="FhaB/CdiA-like_TPS"/>
</dbReference>
<dbReference type="InterPro" id="IPR007049">
    <property type="entry name" value="Carb-sel_porin_OprB"/>
</dbReference>
<evidence type="ECO:0000256" key="1">
    <source>
        <dbReference type="RuleBase" id="RU363072"/>
    </source>
</evidence>
<dbReference type="InterPro" id="IPR051465">
    <property type="entry name" value="Cell_Envelope_Struct_Comp"/>
</dbReference>
<keyword evidence="5" id="KW-1185">Reference proteome</keyword>
<dbReference type="InterPro" id="IPR047684">
    <property type="entry name" value="Por_som-like"/>
</dbReference>
<dbReference type="PROSITE" id="PS51272">
    <property type="entry name" value="SLH"/>
    <property type="match status" value="1"/>
</dbReference>
<accession>A0A928ZW95</accession>
<dbReference type="InterPro" id="IPR011050">
    <property type="entry name" value="Pectin_lyase_fold/virulence"/>
</dbReference>
<dbReference type="Pfam" id="PF04966">
    <property type="entry name" value="OprB"/>
    <property type="match status" value="1"/>
</dbReference>
<evidence type="ECO:0000313" key="5">
    <source>
        <dbReference type="Proteomes" id="UP000615026"/>
    </source>
</evidence>
<sequence length="962" mass="105521">MTRKNHDNYLKRPTDSYSATLKEYRSLALRPELTEIEAKRLEHILEVACADDMLSLLLNEVDEALFDAQERSEHHNYHEIQNEAARTVELIGGKIPCHKKVFANAKLNLAAYEPTLKEYSELLQASTLSQADATHMEQILETAYEDELLALLLDNIDAHLVEIQTVDKPKQTKQKRIPRRKRSATSVIESALIACSLLLAAAPLAMNLQPQTSPSQEQLTSSNNFFVDQPSVSEFNFETSNISPGKEETLAQMTPQSSAENDALEEEIISPNVTDNSLSLDTGDLFSPEIEFDVKLIEPDPRESLPPQKAITDTDIAINLPALEAIKEDTEDDFIMPSYDLPTMEPIENENSEEALDNHLPEPIRPTTNEEPGPSNINWDFHDAPNNNAKIEIAGESIAPDASLGHNYPQLGIAARSAALHPHVLMEPNSEETVEDESVDRTANIISTNNHSIAPIYGTSGLGADETAIVASGEATIEGGAVIGMNLFHSFRGFSISDDHQVYFAHPDGVESILNRVTGIHPSQIANLMGLDRTANLFFLNPTGIVFGPNAPQLDIRGGFTASSLDRLAFQRVEIFLDRNPETQVFKDNSGSIVVNSSSGNVSSLITEGDIRITTSVMAVPNDSGNILETSTSGDGGQISLEGNRIFDIAPRHNISTPNSSSLSIAELRQTSRPSRASISVVSGLSDVLPSDWAYTGLQSLVEEYGCLEGYPNSSYRAMTRYEFAAGLNACLDVIAHLSAPDIRSDLDTIHRLQEEFSAELATIRGRVDTLVANVAELEANQFSTTKLKGQLDAHLVVPFNAPDANDAPTFEYRTHLNFDTSFIGEDRLRIRLQAGDANNSLPEVADGLASQSGARNELEDNVGLDDVYYSFPVGSHISTIVSENSRDASWQTDSTASDFLGTGNAAGIYYVEEFDNNEVAEEYYSIKINTYWPLTPSVLYGEFDVEGDDIIYGIIRSTFRF</sequence>
<dbReference type="GO" id="GO:0016020">
    <property type="term" value="C:membrane"/>
    <property type="evidence" value="ECO:0007669"/>
    <property type="project" value="InterPro"/>
</dbReference>
<organism evidence="4 5">
    <name type="scientific">Leptolyngbya cf. ectocarpi LEGE 11479</name>
    <dbReference type="NCBI Taxonomy" id="1828722"/>
    <lineage>
        <taxon>Bacteria</taxon>
        <taxon>Bacillati</taxon>
        <taxon>Cyanobacteriota</taxon>
        <taxon>Cyanophyceae</taxon>
        <taxon>Leptolyngbyales</taxon>
        <taxon>Leptolyngbyaceae</taxon>
        <taxon>Leptolyngbya group</taxon>
        <taxon>Leptolyngbya</taxon>
    </lineage>
</organism>
<dbReference type="Gene3D" id="2.160.20.10">
    <property type="entry name" value="Single-stranded right-handed beta-helix, Pectin lyase-like"/>
    <property type="match status" value="1"/>
</dbReference>
<dbReference type="GO" id="GO:0008643">
    <property type="term" value="P:carbohydrate transport"/>
    <property type="evidence" value="ECO:0007669"/>
    <property type="project" value="InterPro"/>
</dbReference>
<dbReference type="PANTHER" id="PTHR43308:SF1">
    <property type="entry name" value="OUTER MEMBRANE PROTEIN ALPHA"/>
    <property type="match status" value="1"/>
</dbReference>
<keyword evidence="2" id="KW-0472">Membrane</keyword>
<name>A0A928ZW95_LEPEC</name>
<comment type="similarity">
    <text evidence="1">Belongs to the OprB family.</text>
</comment>
<dbReference type="SMART" id="SM00912">
    <property type="entry name" value="Haemagg_act"/>
    <property type="match status" value="1"/>
</dbReference>
<keyword evidence="2" id="KW-0812">Transmembrane</keyword>
<dbReference type="RefSeq" id="WP_193994549.1">
    <property type="nucleotide sequence ID" value="NZ_JADEXP010000184.1"/>
</dbReference>
<comment type="caution">
    <text evidence="4">The sequence shown here is derived from an EMBL/GenBank/DDBJ whole genome shotgun (WGS) entry which is preliminary data.</text>
</comment>
<gene>
    <name evidence="4" type="ORF">IQ260_18350</name>
</gene>